<feature type="domain" description="PRELI/MSF1" evidence="4">
    <location>
        <begin position="2"/>
        <end position="175"/>
    </location>
</feature>
<dbReference type="SUPFAM" id="SSF101576">
    <property type="entry name" value="Supernatant protein factor (SPF), C-terminal domain"/>
    <property type="match status" value="1"/>
</dbReference>
<evidence type="ECO:0000313" key="5">
    <source>
        <dbReference type="EMBL" id="CAH3040027.1"/>
    </source>
</evidence>
<dbReference type="InterPro" id="IPR009038">
    <property type="entry name" value="GOLD_dom"/>
</dbReference>
<dbReference type="Pfam" id="PF03765">
    <property type="entry name" value="CRAL_TRIO_N"/>
    <property type="match status" value="1"/>
</dbReference>
<sequence length="716" mass="81377">MVQEYQSPVRVYKYPFEIVMAAYEKRFPTCKMIPVFLGSDILSEYKSEDGAVHNIERRCKLDVDAPYLLKKIIGVEYVYFNQTNCLDRRERTLTITAFNESFSSRVSVTEHCFYSVHPDNPDWTCFEQDATLDIKSFFGFEAAIEKLAIKLYLQNIKKGKEVIQYYIDELISEGVTYLAPFENSRGRPRTKSAEAVSSEDQTEEDGNALPIASSAIEASDVVPLASRPDYKLDDDYIQRFLGKLSPKEENQLIQLRKKLSATHQGKMPNDAHLLRFLRARDFNLDKVYEMLCESLAWRRHHNIDNIREIWQPPEPLLSYYSGGWHNKDKEGRPLYILRLGSMDVKGLLKAVGEDGFLKHVVSINEEGLRMTEELTKQTGHPISSWTCVCDLEGLSMRHLWRPGIKALLKVIEVVECNYPETMGRLLIVRAPRIFGVLWTLVSPFIDENTRNKFLIYGGNDYQGPGGLTDYIAAEYIPDFLGGPYECQIKEGGLVPKTLYRSLEFSEGEESWSSEIYQTTHVSKGSPHEVLVTIKESQAVITWDFDVMKGDVQFTVFRHKRPREAVSTTSLSSFGSDASLNQSGVIAGVDAVVVEKPRHCYDGESIQGTHVCSIPGVYVLQWKYKSGAPTGQAHGRHTRAKVMYYHEVLPSRDFRYSFKMIFIHSHSFKLLLLNYQFSIHWGSLSSLESCHSGFSQLSISTSTSHSSGVSTASHPSR</sequence>
<evidence type="ECO:0000256" key="1">
    <source>
        <dbReference type="SAM" id="MobiDB-lite"/>
    </source>
</evidence>
<dbReference type="InterPro" id="IPR036273">
    <property type="entry name" value="CRAL/TRIO_N_dom_sf"/>
</dbReference>
<proteinExistence type="predicted"/>
<protein>
    <recommendedName>
        <fullName evidence="7">SEC14 like lipid binding 1</fullName>
    </recommendedName>
</protein>
<dbReference type="SUPFAM" id="SSF52087">
    <property type="entry name" value="CRAL/TRIO domain"/>
    <property type="match status" value="1"/>
</dbReference>
<evidence type="ECO:0008006" key="7">
    <source>
        <dbReference type="Google" id="ProtNLM"/>
    </source>
</evidence>
<dbReference type="InterPro" id="IPR036598">
    <property type="entry name" value="GOLD_dom_sf"/>
</dbReference>
<dbReference type="SMART" id="SM00516">
    <property type="entry name" value="SEC14"/>
    <property type="match status" value="1"/>
</dbReference>
<dbReference type="PANTHER" id="PTHR23324:SF66">
    <property type="entry name" value="PROTEIN REAL-TIME"/>
    <property type="match status" value="1"/>
</dbReference>
<dbReference type="InterPro" id="IPR051064">
    <property type="entry name" value="SEC14/CRAL-TRIO_domain"/>
</dbReference>
<dbReference type="Pfam" id="PF04707">
    <property type="entry name" value="PRELI"/>
    <property type="match status" value="1"/>
</dbReference>
<organism evidence="5 6">
    <name type="scientific">Pocillopora meandrina</name>
    <dbReference type="NCBI Taxonomy" id="46732"/>
    <lineage>
        <taxon>Eukaryota</taxon>
        <taxon>Metazoa</taxon>
        <taxon>Cnidaria</taxon>
        <taxon>Anthozoa</taxon>
        <taxon>Hexacorallia</taxon>
        <taxon>Scleractinia</taxon>
        <taxon>Astrocoeniina</taxon>
        <taxon>Pocilloporidae</taxon>
        <taxon>Pocillopora</taxon>
    </lineage>
</organism>
<dbReference type="Gene3D" id="3.40.525.10">
    <property type="entry name" value="CRAL-TRIO lipid binding domain"/>
    <property type="match status" value="1"/>
</dbReference>
<feature type="domain" description="GOLD" evidence="3">
    <location>
        <begin position="495"/>
        <end position="647"/>
    </location>
</feature>
<reference evidence="5 6" key="1">
    <citation type="submission" date="2022-05" db="EMBL/GenBank/DDBJ databases">
        <authorList>
            <consortium name="Genoscope - CEA"/>
            <person name="William W."/>
        </authorList>
    </citation>
    <scope>NUCLEOTIDE SEQUENCE [LARGE SCALE GENOMIC DNA]</scope>
</reference>
<accession>A0AAU9VYJ9</accession>
<dbReference type="InterPro" id="IPR001251">
    <property type="entry name" value="CRAL-TRIO_dom"/>
</dbReference>
<dbReference type="SUPFAM" id="SSF46938">
    <property type="entry name" value="CRAL/TRIO N-terminal domain"/>
    <property type="match status" value="1"/>
</dbReference>
<name>A0AAU9VYJ9_9CNID</name>
<dbReference type="Pfam" id="PF00650">
    <property type="entry name" value="CRAL_TRIO"/>
    <property type="match status" value="1"/>
</dbReference>
<dbReference type="PROSITE" id="PS50191">
    <property type="entry name" value="CRAL_TRIO"/>
    <property type="match status" value="1"/>
</dbReference>
<dbReference type="PRINTS" id="PR00180">
    <property type="entry name" value="CRETINALDHBP"/>
</dbReference>
<evidence type="ECO:0000259" key="2">
    <source>
        <dbReference type="PROSITE" id="PS50191"/>
    </source>
</evidence>
<dbReference type="Gene3D" id="2.60.120.680">
    <property type="entry name" value="GOLD domain"/>
    <property type="match status" value="1"/>
</dbReference>
<evidence type="ECO:0000259" key="4">
    <source>
        <dbReference type="PROSITE" id="PS50904"/>
    </source>
</evidence>
<dbReference type="PROSITE" id="PS50866">
    <property type="entry name" value="GOLD"/>
    <property type="match status" value="1"/>
</dbReference>
<dbReference type="InterPro" id="IPR036865">
    <property type="entry name" value="CRAL-TRIO_dom_sf"/>
</dbReference>
<feature type="domain" description="CRAL-TRIO" evidence="2">
    <location>
        <begin position="312"/>
        <end position="488"/>
    </location>
</feature>
<dbReference type="AlphaFoldDB" id="A0AAU9VYJ9"/>
<comment type="caution">
    <text evidence="5">The sequence shown here is derived from an EMBL/GenBank/DDBJ whole genome shotgun (WGS) entry which is preliminary data.</text>
</comment>
<dbReference type="PROSITE" id="PS50904">
    <property type="entry name" value="PRELI_MSF1"/>
    <property type="match status" value="1"/>
</dbReference>
<dbReference type="SMART" id="SM01100">
    <property type="entry name" value="CRAL_TRIO_N"/>
    <property type="match status" value="1"/>
</dbReference>
<dbReference type="PANTHER" id="PTHR23324">
    <property type="entry name" value="SEC14 RELATED PROTEIN"/>
    <property type="match status" value="1"/>
</dbReference>
<keyword evidence="6" id="KW-1185">Reference proteome</keyword>
<evidence type="ECO:0000259" key="3">
    <source>
        <dbReference type="PROSITE" id="PS50866"/>
    </source>
</evidence>
<evidence type="ECO:0000313" key="6">
    <source>
        <dbReference type="Proteomes" id="UP001159428"/>
    </source>
</evidence>
<dbReference type="Proteomes" id="UP001159428">
    <property type="component" value="Unassembled WGS sequence"/>
</dbReference>
<dbReference type="GO" id="GO:0005737">
    <property type="term" value="C:cytoplasm"/>
    <property type="evidence" value="ECO:0007669"/>
    <property type="project" value="TreeGrafter"/>
</dbReference>
<dbReference type="EMBL" id="CALNXJ010000005">
    <property type="protein sequence ID" value="CAH3040027.1"/>
    <property type="molecule type" value="Genomic_DNA"/>
</dbReference>
<dbReference type="InterPro" id="IPR006797">
    <property type="entry name" value="PRELI/MSF1_dom"/>
</dbReference>
<dbReference type="CDD" id="cd00170">
    <property type="entry name" value="SEC14"/>
    <property type="match status" value="1"/>
</dbReference>
<dbReference type="InterPro" id="IPR011074">
    <property type="entry name" value="CRAL/TRIO_N_dom"/>
</dbReference>
<gene>
    <name evidence="5" type="ORF">PMEA_00025637</name>
</gene>
<feature type="region of interest" description="Disordered" evidence="1">
    <location>
        <begin position="183"/>
        <end position="207"/>
    </location>
</feature>